<organism evidence="1 2">
    <name type="scientific">Culex pipiens pipiens</name>
    <name type="common">Northern house mosquito</name>
    <dbReference type="NCBI Taxonomy" id="38569"/>
    <lineage>
        <taxon>Eukaryota</taxon>
        <taxon>Metazoa</taxon>
        <taxon>Ecdysozoa</taxon>
        <taxon>Arthropoda</taxon>
        <taxon>Hexapoda</taxon>
        <taxon>Insecta</taxon>
        <taxon>Pterygota</taxon>
        <taxon>Neoptera</taxon>
        <taxon>Endopterygota</taxon>
        <taxon>Diptera</taxon>
        <taxon>Nematocera</taxon>
        <taxon>Culicoidea</taxon>
        <taxon>Culicidae</taxon>
        <taxon>Culicinae</taxon>
        <taxon>Culicini</taxon>
        <taxon>Culex</taxon>
        <taxon>Culex</taxon>
    </lineage>
</organism>
<gene>
    <name evidence="1" type="ORF">pipiens_013229</name>
</gene>
<accession>A0ABD1CZC5</accession>
<protein>
    <submittedName>
        <fullName evidence="1">Uncharacterized protein</fullName>
    </submittedName>
</protein>
<dbReference type="EMBL" id="JBEHCU010008478">
    <property type="protein sequence ID" value="KAL1382788.1"/>
    <property type="molecule type" value="Genomic_DNA"/>
</dbReference>
<dbReference type="AlphaFoldDB" id="A0ABD1CZC5"/>
<keyword evidence="2" id="KW-1185">Reference proteome</keyword>
<dbReference type="Proteomes" id="UP001562425">
    <property type="component" value="Unassembled WGS sequence"/>
</dbReference>
<proteinExistence type="predicted"/>
<evidence type="ECO:0000313" key="2">
    <source>
        <dbReference type="Proteomes" id="UP001562425"/>
    </source>
</evidence>
<reference evidence="1 2" key="1">
    <citation type="submission" date="2024-05" db="EMBL/GenBank/DDBJ databases">
        <title>Culex pipiens pipiens assembly and annotation.</title>
        <authorList>
            <person name="Alout H."/>
            <person name="Durand T."/>
        </authorList>
    </citation>
    <scope>NUCLEOTIDE SEQUENCE [LARGE SCALE GENOMIC DNA]</scope>
    <source>
        <strain evidence="1">HA-2024</strain>
        <tissue evidence="1">Whole body</tissue>
    </source>
</reference>
<sequence>MEFMMIRMAKEVESIFAKSKRFQGLMTKPLVKVDDFVLLKFYTIAFAVCVPQLRQVVEKLELLIAHTAEASKKPHRIIWIKIRRLGRVDLLLDAVTWSAI</sequence>
<name>A0ABD1CZC5_CULPP</name>
<comment type="caution">
    <text evidence="1">The sequence shown here is derived from an EMBL/GenBank/DDBJ whole genome shotgun (WGS) entry which is preliminary data.</text>
</comment>
<evidence type="ECO:0000313" key="1">
    <source>
        <dbReference type="EMBL" id="KAL1382788.1"/>
    </source>
</evidence>